<comment type="caution">
    <text evidence="1">The sequence shown here is derived from an EMBL/GenBank/DDBJ whole genome shotgun (WGS) entry which is preliminary data.</text>
</comment>
<organism evidence="1 2">
    <name type="scientific">Araneus ventricosus</name>
    <name type="common">Orbweaver spider</name>
    <name type="synonym">Epeira ventricosa</name>
    <dbReference type="NCBI Taxonomy" id="182803"/>
    <lineage>
        <taxon>Eukaryota</taxon>
        <taxon>Metazoa</taxon>
        <taxon>Ecdysozoa</taxon>
        <taxon>Arthropoda</taxon>
        <taxon>Chelicerata</taxon>
        <taxon>Arachnida</taxon>
        <taxon>Araneae</taxon>
        <taxon>Araneomorphae</taxon>
        <taxon>Entelegynae</taxon>
        <taxon>Araneoidea</taxon>
        <taxon>Araneidae</taxon>
        <taxon>Araneus</taxon>
    </lineage>
</organism>
<dbReference type="EMBL" id="BGPR01157617">
    <property type="protein sequence ID" value="GBL83433.1"/>
    <property type="molecule type" value="Genomic_DNA"/>
</dbReference>
<feature type="non-terminal residue" evidence="1">
    <location>
        <position position="1"/>
    </location>
</feature>
<evidence type="ECO:0000313" key="1">
    <source>
        <dbReference type="EMBL" id="GBL83433.1"/>
    </source>
</evidence>
<reference evidence="1 2" key="1">
    <citation type="journal article" date="2019" name="Sci. Rep.">
        <title>Orb-weaving spider Araneus ventricosus genome elucidates the spidroin gene catalogue.</title>
        <authorList>
            <person name="Kono N."/>
            <person name="Nakamura H."/>
            <person name="Ohtoshi R."/>
            <person name="Moran D.A.P."/>
            <person name="Shinohara A."/>
            <person name="Yoshida Y."/>
            <person name="Fujiwara M."/>
            <person name="Mori M."/>
            <person name="Tomita M."/>
            <person name="Arakawa K."/>
        </authorList>
    </citation>
    <scope>NUCLEOTIDE SEQUENCE [LARGE SCALE GENOMIC DNA]</scope>
</reference>
<protein>
    <submittedName>
        <fullName evidence="1">Uncharacterized protein</fullName>
    </submittedName>
</protein>
<accession>A0A4Y2AUR5</accession>
<dbReference type="AlphaFoldDB" id="A0A4Y2AUR5"/>
<keyword evidence="2" id="KW-1185">Reference proteome</keyword>
<gene>
    <name evidence="1" type="ORF">AVEN_189232_1</name>
</gene>
<evidence type="ECO:0000313" key="2">
    <source>
        <dbReference type="Proteomes" id="UP000499080"/>
    </source>
</evidence>
<sequence length="64" mass="6980">AVELGLFAPVDCPSAELGRFAPVDCPSVELGARARIRNRSAPRKIDGLTLVSVHFYFPHDEPFA</sequence>
<name>A0A4Y2AUR5_ARAVE</name>
<dbReference type="Proteomes" id="UP000499080">
    <property type="component" value="Unassembled WGS sequence"/>
</dbReference>
<proteinExistence type="predicted"/>